<feature type="transmembrane region" description="Helical" evidence="5">
    <location>
        <begin position="195"/>
        <end position="213"/>
    </location>
</feature>
<feature type="transmembrane region" description="Helical" evidence="5">
    <location>
        <begin position="335"/>
        <end position="357"/>
    </location>
</feature>
<keyword evidence="2 5" id="KW-0812">Transmembrane</keyword>
<keyword evidence="8" id="KW-1185">Reference proteome</keyword>
<reference evidence="7 8" key="1">
    <citation type="submission" date="2018-05" db="EMBL/GenBank/DDBJ databases">
        <title>Genome sequencing and assembly of the regulated plant pathogen Lachnellula willkommii and related sister species for the development of diagnostic species identification markers.</title>
        <authorList>
            <person name="Giroux E."/>
            <person name="Bilodeau G."/>
        </authorList>
    </citation>
    <scope>NUCLEOTIDE SEQUENCE [LARGE SCALE GENOMIC DNA]</scope>
    <source>
        <strain evidence="7 8">CBS 268.59</strain>
    </source>
</reference>
<name>A0A8T9C2A3_9HELO</name>
<dbReference type="PANTHER" id="PTHR23501:SF201">
    <property type="entry name" value="MFS AFLATOXIN EFFLUX PUMP"/>
    <property type="match status" value="1"/>
</dbReference>
<dbReference type="AlphaFoldDB" id="A0A8T9C2A3"/>
<evidence type="ECO:0000256" key="2">
    <source>
        <dbReference type="ARBA" id="ARBA00022692"/>
    </source>
</evidence>
<feature type="transmembrane region" description="Helical" evidence="5">
    <location>
        <begin position="534"/>
        <end position="554"/>
    </location>
</feature>
<dbReference type="InterPro" id="IPR011701">
    <property type="entry name" value="MFS"/>
</dbReference>
<comment type="subcellular location">
    <subcellularLocation>
        <location evidence="1">Membrane</location>
        <topology evidence="1">Multi-pass membrane protein</topology>
    </subcellularLocation>
</comment>
<organism evidence="7 8">
    <name type="scientific">Lachnellula suecica</name>
    <dbReference type="NCBI Taxonomy" id="602035"/>
    <lineage>
        <taxon>Eukaryota</taxon>
        <taxon>Fungi</taxon>
        <taxon>Dikarya</taxon>
        <taxon>Ascomycota</taxon>
        <taxon>Pezizomycotina</taxon>
        <taxon>Leotiomycetes</taxon>
        <taxon>Helotiales</taxon>
        <taxon>Lachnaceae</taxon>
        <taxon>Lachnellula</taxon>
    </lineage>
</organism>
<sequence>MLLSISLHIKFSNFHFFFHSTLLLQSSITMPPSTHSTEEQLPSPHITDLEKGHDAPAENRAEYPSGKKVALIMLALFLAMFLVALDRTIIATAVPKITDQFNSLNDIGWYASAYLISACSTLLIFGRLYTFYSSKTIYLASIALFEIGSVICGAAPSSKAFIVGRAIAGMGSAGVMSGNIILIAASVPMGQRPKYMGLMGSTQGVASIIGPLLGGAFTDRVSWRWCFYINLPIGALTIVILTFILHFPPVTAVPFKRQLELLDPLGTICFLPSIICLLLALQWGGATYSWSNARIIVFFILSFILFSSFVGIQVWKQDTATVRPDIAKNRAVSLGMLNSFCVMGALITLTYFLPLWFQAIQGVSAVESGIRTLPLVISLVLASIVSGILVSKFGWYNPLFFVSTVLMSIGAGLLTTLKIDSGNGAWIGYQIIFGLGLGAGMQQSIVAVQAVLEKKDMAVGVSIVFLGQNLGGAVLTCVGQSLFNNDLLKGVSAIPGVDAARILGTGATDLSKSLPLENVAAVLQAYNHALTRTFVVALAAACLSIVGAVGMPWVNVKGLHDGGKTEIEQREIEKTEGKEIKGR</sequence>
<feature type="transmembrane region" description="Helical" evidence="5">
    <location>
        <begin position="295"/>
        <end position="315"/>
    </location>
</feature>
<accession>A0A8T9C2A3</accession>
<dbReference type="Pfam" id="PF07690">
    <property type="entry name" value="MFS_1"/>
    <property type="match status" value="1"/>
</dbReference>
<dbReference type="GO" id="GO:0022857">
    <property type="term" value="F:transmembrane transporter activity"/>
    <property type="evidence" value="ECO:0007669"/>
    <property type="project" value="InterPro"/>
</dbReference>
<dbReference type="SUPFAM" id="SSF103473">
    <property type="entry name" value="MFS general substrate transporter"/>
    <property type="match status" value="1"/>
</dbReference>
<dbReference type="EMBL" id="QGMK01000856">
    <property type="protein sequence ID" value="TVY76132.1"/>
    <property type="molecule type" value="Genomic_DNA"/>
</dbReference>
<feature type="transmembrane region" description="Helical" evidence="5">
    <location>
        <begin position="265"/>
        <end position="283"/>
    </location>
</feature>
<feature type="domain" description="Major facilitator superfamily (MFS) profile" evidence="6">
    <location>
        <begin position="72"/>
        <end position="556"/>
    </location>
</feature>
<dbReference type="FunFam" id="1.20.1720.10:FF:000012">
    <property type="entry name" value="MFS toxin efflux pump (AflT)"/>
    <property type="match status" value="1"/>
</dbReference>
<feature type="transmembrane region" description="Helical" evidence="5">
    <location>
        <begin position="69"/>
        <end position="86"/>
    </location>
</feature>
<protein>
    <submittedName>
        <fullName evidence="7">Rubrofusarin-specific efflux pump aurT</fullName>
    </submittedName>
</protein>
<evidence type="ECO:0000256" key="1">
    <source>
        <dbReference type="ARBA" id="ARBA00004141"/>
    </source>
</evidence>
<dbReference type="OrthoDB" id="10021397at2759"/>
<dbReference type="PROSITE" id="PS50850">
    <property type="entry name" value="MFS"/>
    <property type="match status" value="1"/>
</dbReference>
<dbReference type="FunFam" id="1.20.1250.20:FF:000196">
    <property type="entry name" value="MFS toxin efflux pump (AflT)"/>
    <property type="match status" value="1"/>
</dbReference>
<dbReference type="GO" id="GO:0005886">
    <property type="term" value="C:plasma membrane"/>
    <property type="evidence" value="ECO:0007669"/>
    <property type="project" value="TreeGrafter"/>
</dbReference>
<evidence type="ECO:0000313" key="7">
    <source>
        <dbReference type="EMBL" id="TVY76132.1"/>
    </source>
</evidence>
<feature type="transmembrane region" description="Helical" evidence="5">
    <location>
        <begin position="426"/>
        <end position="452"/>
    </location>
</feature>
<dbReference type="InterPro" id="IPR036259">
    <property type="entry name" value="MFS_trans_sf"/>
</dbReference>
<keyword evidence="4 5" id="KW-0472">Membrane</keyword>
<evidence type="ECO:0000259" key="6">
    <source>
        <dbReference type="PROSITE" id="PS50850"/>
    </source>
</evidence>
<dbReference type="Gene3D" id="1.20.1250.20">
    <property type="entry name" value="MFS general substrate transporter like domains"/>
    <property type="match status" value="1"/>
</dbReference>
<comment type="caution">
    <text evidence="7">The sequence shown here is derived from an EMBL/GenBank/DDBJ whole genome shotgun (WGS) entry which is preliminary data.</text>
</comment>
<proteinExistence type="predicted"/>
<evidence type="ECO:0000256" key="4">
    <source>
        <dbReference type="ARBA" id="ARBA00023136"/>
    </source>
</evidence>
<feature type="transmembrane region" description="Helical" evidence="5">
    <location>
        <begin position="395"/>
        <end position="414"/>
    </location>
</feature>
<dbReference type="PANTHER" id="PTHR23501">
    <property type="entry name" value="MAJOR FACILITATOR SUPERFAMILY"/>
    <property type="match status" value="1"/>
</dbReference>
<feature type="transmembrane region" description="Helical" evidence="5">
    <location>
        <begin position="458"/>
        <end position="479"/>
    </location>
</feature>
<dbReference type="Proteomes" id="UP000469558">
    <property type="component" value="Unassembled WGS sequence"/>
</dbReference>
<feature type="transmembrane region" description="Helical" evidence="5">
    <location>
        <begin position="225"/>
        <end position="245"/>
    </location>
</feature>
<feature type="transmembrane region" description="Helical" evidence="5">
    <location>
        <begin position="136"/>
        <end position="155"/>
    </location>
</feature>
<dbReference type="InterPro" id="IPR020846">
    <property type="entry name" value="MFS_dom"/>
</dbReference>
<dbReference type="Gene3D" id="1.20.1720.10">
    <property type="entry name" value="Multidrug resistance protein D"/>
    <property type="match status" value="1"/>
</dbReference>
<evidence type="ECO:0000256" key="5">
    <source>
        <dbReference type="SAM" id="Phobius"/>
    </source>
</evidence>
<feature type="transmembrane region" description="Helical" evidence="5">
    <location>
        <begin position="107"/>
        <end position="130"/>
    </location>
</feature>
<keyword evidence="3 5" id="KW-1133">Transmembrane helix</keyword>
<evidence type="ECO:0000256" key="3">
    <source>
        <dbReference type="ARBA" id="ARBA00022989"/>
    </source>
</evidence>
<feature type="transmembrane region" description="Helical" evidence="5">
    <location>
        <begin position="369"/>
        <end position="389"/>
    </location>
</feature>
<feature type="transmembrane region" description="Helical" evidence="5">
    <location>
        <begin position="167"/>
        <end position="189"/>
    </location>
</feature>
<evidence type="ECO:0000313" key="8">
    <source>
        <dbReference type="Proteomes" id="UP000469558"/>
    </source>
</evidence>
<dbReference type="CDD" id="cd17502">
    <property type="entry name" value="MFS_Azr1_MDR_like"/>
    <property type="match status" value="1"/>
</dbReference>
<gene>
    <name evidence="7" type="primary">aurT_2</name>
    <name evidence="7" type="ORF">LSUE1_G005973</name>
</gene>